<dbReference type="InterPro" id="IPR011256">
    <property type="entry name" value="Reg_factor_effector_dom_sf"/>
</dbReference>
<evidence type="ECO:0000313" key="3">
    <source>
        <dbReference type="Proteomes" id="UP000002279"/>
    </source>
</evidence>
<evidence type="ECO:0000256" key="1">
    <source>
        <dbReference type="ARBA" id="ARBA00009817"/>
    </source>
</evidence>
<dbReference type="PANTHER" id="PTHR11220">
    <property type="entry name" value="HEME-BINDING PROTEIN-RELATED"/>
    <property type="match status" value="1"/>
</dbReference>
<dbReference type="Ensembl" id="ENSOANT00000050773.1">
    <property type="protein sequence ID" value="ENSOANP00000047935.1"/>
    <property type="gene ID" value="ENSOANG00000036055.1"/>
</dbReference>
<dbReference type="FunFam" id="3.20.80.10:FF:000002">
    <property type="entry name" value="Heme-binding protein 2"/>
    <property type="match status" value="1"/>
</dbReference>
<dbReference type="GO" id="GO:0005737">
    <property type="term" value="C:cytoplasm"/>
    <property type="evidence" value="ECO:0000318"/>
    <property type="project" value="GO_Central"/>
</dbReference>
<dbReference type="PANTHER" id="PTHR11220:SF69">
    <property type="entry name" value="HEME-BINDING PROTEIN 2"/>
    <property type="match status" value="1"/>
</dbReference>
<name>A0A6I8P289_ORNAN</name>
<reference evidence="2" key="1">
    <citation type="submission" date="2025-08" db="UniProtKB">
        <authorList>
            <consortium name="Ensembl"/>
        </authorList>
    </citation>
    <scope>IDENTIFICATION</scope>
    <source>
        <strain evidence="2">Glennie</strain>
    </source>
</reference>
<gene>
    <name evidence="2" type="primary">LOC100084808</name>
</gene>
<dbReference type="Gene3D" id="3.20.80.10">
    <property type="entry name" value="Regulatory factor, effector binding domain"/>
    <property type="match status" value="1"/>
</dbReference>
<organism evidence="2 3">
    <name type="scientific">Ornithorhynchus anatinus</name>
    <name type="common">Duckbill platypus</name>
    <dbReference type="NCBI Taxonomy" id="9258"/>
    <lineage>
        <taxon>Eukaryota</taxon>
        <taxon>Metazoa</taxon>
        <taxon>Chordata</taxon>
        <taxon>Craniata</taxon>
        <taxon>Vertebrata</taxon>
        <taxon>Euteleostomi</taxon>
        <taxon>Mammalia</taxon>
        <taxon>Monotremata</taxon>
        <taxon>Ornithorhynchidae</taxon>
        <taxon>Ornithorhynchus</taxon>
    </lineage>
</organism>
<dbReference type="GO" id="GO:0020037">
    <property type="term" value="F:heme binding"/>
    <property type="evidence" value="ECO:0000318"/>
    <property type="project" value="GO_Central"/>
</dbReference>
<dbReference type="AlphaFoldDB" id="A0A6I8P289"/>
<sequence length="199" mass="22604">MPKFISPDPGAGYGGCVFQVPGCDLRMYEASTWVSTVIKGGSQKEALRQGFQKLFRYIQGKNEKEAKIEMTAPVTCLVQPGNAEYKISFFLPFKHQNSPLEPIDPDVFLEQRKGMANMHVHFLCSRSFGGFASMEKFSKEAQALAETLQKEGQSFHPDFYYTASYNSPFTLFNRHNEVWYFKKEEGEGGKPNESQRVDI</sequence>
<keyword evidence="3" id="KW-1185">Reference proteome</keyword>
<dbReference type="GeneTree" id="ENSGT00940000163377"/>
<accession>A0A6I8P289</accession>
<evidence type="ECO:0000313" key="2">
    <source>
        <dbReference type="Ensembl" id="ENSOANP00000047935.1"/>
    </source>
</evidence>
<evidence type="ECO:0008006" key="4">
    <source>
        <dbReference type="Google" id="ProtNLM"/>
    </source>
</evidence>
<reference evidence="2" key="2">
    <citation type="submission" date="2025-09" db="UniProtKB">
        <authorList>
            <consortium name="Ensembl"/>
        </authorList>
    </citation>
    <scope>IDENTIFICATION</scope>
    <source>
        <strain evidence="2">Glennie</strain>
    </source>
</reference>
<dbReference type="Proteomes" id="UP000002279">
    <property type="component" value="Unplaced"/>
</dbReference>
<protein>
    <recommendedName>
        <fullName evidence="4">Heme binding protein 2</fullName>
    </recommendedName>
</protein>
<comment type="similarity">
    <text evidence="1">Belongs to the HEBP family.</text>
</comment>
<dbReference type="SUPFAM" id="SSF55136">
    <property type="entry name" value="Probable bacterial effector-binding domain"/>
    <property type="match status" value="1"/>
</dbReference>
<dbReference type="Pfam" id="PF04832">
    <property type="entry name" value="SOUL"/>
    <property type="match status" value="1"/>
</dbReference>
<dbReference type="InterPro" id="IPR006917">
    <property type="entry name" value="SOUL_heme-bd"/>
</dbReference>
<proteinExistence type="inferred from homology"/>
<dbReference type="InParanoid" id="A0A6I8P289"/>
<dbReference type="Bgee" id="ENSOANG00000036055">
    <property type="expression patterns" value="Expressed in brain and 8 other cell types or tissues"/>
</dbReference>
<dbReference type="OMA" id="VKSGCTD"/>